<dbReference type="Pfam" id="PF02518">
    <property type="entry name" value="HATPase_c"/>
    <property type="match status" value="1"/>
</dbReference>
<evidence type="ECO:0000256" key="9">
    <source>
        <dbReference type="ARBA" id="ARBA00022777"/>
    </source>
</evidence>
<evidence type="ECO:0000259" key="15">
    <source>
        <dbReference type="PROSITE" id="PS50109"/>
    </source>
</evidence>
<dbReference type="Pfam" id="PF00672">
    <property type="entry name" value="HAMP"/>
    <property type="match status" value="1"/>
</dbReference>
<feature type="domain" description="HAMP" evidence="16">
    <location>
        <begin position="322"/>
        <end position="374"/>
    </location>
</feature>
<dbReference type="SUPFAM" id="SSF158472">
    <property type="entry name" value="HAMP domain-like"/>
    <property type="match status" value="1"/>
</dbReference>
<dbReference type="PROSITE" id="PS50109">
    <property type="entry name" value="HIS_KIN"/>
    <property type="match status" value="1"/>
</dbReference>
<dbReference type="SMART" id="SM00387">
    <property type="entry name" value="HATPase_c"/>
    <property type="match status" value="1"/>
</dbReference>
<keyword evidence="7 14" id="KW-0812">Transmembrane</keyword>
<feature type="transmembrane region" description="Helical" evidence="14">
    <location>
        <begin position="303"/>
        <end position="325"/>
    </location>
</feature>
<keyword evidence="5" id="KW-0597">Phosphoprotein</keyword>
<dbReference type="EMBL" id="VNJI01000027">
    <property type="protein sequence ID" value="TVY08148.1"/>
    <property type="molecule type" value="Genomic_DNA"/>
</dbReference>
<keyword evidence="10" id="KW-0067">ATP-binding</keyword>
<reference evidence="17 18" key="1">
    <citation type="submission" date="2019-07" db="EMBL/GenBank/DDBJ databases">
        <authorList>
            <person name="Kim J."/>
        </authorList>
    </citation>
    <scope>NUCLEOTIDE SEQUENCE [LARGE SCALE GENOMIC DNA]</scope>
    <source>
        <strain evidence="17 18">JC52</strain>
    </source>
</reference>
<keyword evidence="4" id="KW-1003">Cell membrane</keyword>
<organism evidence="17 18">
    <name type="scientific">Paenibacillus cremeus</name>
    <dbReference type="NCBI Taxonomy" id="2163881"/>
    <lineage>
        <taxon>Bacteria</taxon>
        <taxon>Bacillati</taxon>
        <taxon>Bacillota</taxon>
        <taxon>Bacilli</taxon>
        <taxon>Bacillales</taxon>
        <taxon>Paenibacillaceae</taxon>
        <taxon>Paenibacillus</taxon>
    </lineage>
</organism>
<evidence type="ECO:0000256" key="1">
    <source>
        <dbReference type="ARBA" id="ARBA00000085"/>
    </source>
</evidence>
<feature type="transmembrane region" description="Helical" evidence="14">
    <location>
        <begin position="12"/>
        <end position="33"/>
    </location>
</feature>
<dbReference type="InterPro" id="IPR051552">
    <property type="entry name" value="HptR"/>
</dbReference>
<dbReference type="InterPro" id="IPR003660">
    <property type="entry name" value="HAMP_dom"/>
</dbReference>
<dbReference type="InterPro" id="IPR003594">
    <property type="entry name" value="HATPase_dom"/>
</dbReference>
<comment type="catalytic activity">
    <reaction evidence="1">
        <text>ATP + protein L-histidine = ADP + protein N-phospho-L-histidine.</text>
        <dbReference type="EC" id="2.7.13.3"/>
    </reaction>
</comment>
<dbReference type="InterPro" id="IPR005467">
    <property type="entry name" value="His_kinase_dom"/>
</dbReference>
<dbReference type="PROSITE" id="PS50885">
    <property type="entry name" value="HAMP"/>
    <property type="match status" value="1"/>
</dbReference>
<dbReference type="CDD" id="cd12912">
    <property type="entry name" value="PDC2_MCP_like"/>
    <property type="match status" value="1"/>
</dbReference>
<dbReference type="SMART" id="SM00304">
    <property type="entry name" value="HAMP"/>
    <property type="match status" value="1"/>
</dbReference>
<proteinExistence type="predicted"/>
<feature type="domain" description="Histidine kinase" evidence="15">
    <location>
        <begin position="481"/>
        <end position="588"/>
    </location>
</feature>
<comment type="subcellular location">
    <subcellularLocation>
        <location evidence="2">Cell membrane</location>
        <topology evidence="2">Multi-pass membrane protein</topology>
    </subcellularLocation>
</comment>
<evidence type="ECO:0000256" key="8">
    <source>
        <dbReference type="ARBA" id="ARBA00022741"/>
    </source>
</evidence>
<evidence type="ECO:0000313" key="17">
    <source>
        <dbReference type="EMBL" id="TVY08148.1"/>
    </source>
</evidence>
<dbReference type="Proteomes" id="UP000317036">
    <property type="component" value="Unassembled WGS sequence"/>
</dbReference>
<keyword evidence="8" id="KW-0547">Nucleotide-binding</keyword>
<comment type="caution">
    <text evidence="17">The sequence shown here is derived from an EMBL/GenBank/DDBJ whole genome shotgun (WGS) entry which is preliminary data.</text>
</comment>
<evidence type="ECO:0000256" key="3">
    <source>
        <dbReference type="ARBA" id="ARBA00012438"/>
    </source>
</evidence>
<dbReference type="OrthoDB" id="9776552at2"/>
<dbReference type="Pfam" id="PF02743">
    <property type="entry name" value="dCache_1"/>
    <property type="match status" value="1"/>
</dbReference>
<keyword evidence="13 14" id="KW-0472">Membrane</keyword>
<dbReference type="GO" id="GO:0000155">
    <property type="term" value="F:phosphorelay sensor kinase activity"/>
    <property type="evidence" value="ECO:0007669"/>
    <property type="project" value="InterPro"/>
</dbReference>
<keyword evidence="11 14" id="KW-1133">Transmembrane helix</keyword>
<evidence type="ECO:0000256" key="11">
    <source>
        <dbReference type="ARBA" id="ARBA00022989"/>
    </source>
</evidence>
<dbReference type="Pfam" id="PF06580">
    <property type="entry name" value="His_kinase"/>
    <property type="match status" value="1"/>
</dbReference>
<gene>
    <name evidence="17" type="ORF">FPZ49_20590</name>
</gene>
<evidence type="ECO:0000256" key="14">
    <source>
        <dbReference type="SAM" id="Phobius"/>
    </source>
</evidence>
<evidence type="ECO:0000256" key="13">
    <source>
        <dbReference type="ARBA" id="ARBA00023136"/>
    </source>
</evidence>
<keyword evidence="9 17" id="KW-0418">Kinase</keyword>
<evidence type="ECO:0000259" key="16">
    <source>
        <dbReference type="PROSITE" id="PS50885"/>
    </source>
</evidence>
<dbReference type="PANTHER" id="PTHR42713:SF2">
    <property type="entry name" value="TWO-COMPONENT SENSOR KINASE YESM"/>
    <property type="match status" value="1"/>
</dbReference>
<dbReference type="InterPro" id="IPR004358">
    <property type="entry name" value="Sig_transdc_His_kin-like_C"/>
</dbReference>
<dbReference type="AlphaFoldDB" id="A0A559K7Q1"/>
<keyword evidence="6" id="KW-0808">Transferase</keyword>
<name>A0A559K7Q1_9BACL</name>
<keyword evidence="12" id="KW-0902">Two-component regulatory system</keyword>
<dbReference type="InterPro" id="IPR010559">
    <property type="entry name" value="Sig_transdc_His_kin_internal"/>
</dbReference>
<keyword evidence="18" id="KW-1185">Reference proteome</keyword>
<accession>A0A559K7Q1</accession>
<evidence type="ECO:0000256" key="2">
    <source>
        <dbReference type="ARBA" id="ARBA00004651"/>
    </source>
</evidence>
<dbReference type="SUPFAM" id="SSF55874">
    <property type="entry name" value="ATPase domain of HSP90 chaperone/DNA topoisomerase II/histidine kinase"/>
    <property type="match status" value="1"/>
</dbReference>
<dbReference type="InterPro" id="IPR036890">
    <property type="entry name" value="HATPase_C_sf"/>
</dbReference>
<dbReference type="Gene3D" id="6.10.340.10">
    <property type="match status" value="1"/>
</dbReference>
<dbReference type="InterPro" id="IPR033479">
    <property type="entry name" value="dCache_1"/>
</dbReference>
<dbReference type="EC" id="2.7.13.3" evidence="3"/>
<dbReference type="Gene3D" id="3.30.565.10">
    <property type="entry name" value="Histidine kinase-like ATPase, C-terminal domain"/>
    <property type="match status" value="1"/>
</dbReference>
<dbReference type="Gene3D" id="3.30.450.20">
    <property type="entry name" value="PAS domain"/>
    <property type="match status" value="2"/>
</dbReference>
<dbReference type="PANTHER" id="PTHR42713">
    <property type="entry name" value="HISTIDINE KINASE-RELATED"/>
    <property type="match status" value="1"/>
</dbReference>
<dbReference type="PRINTS" id="PR00344">
    <property type="entry name" value="BCTRLSENSOR"/>
</dbReference>
<dbReference type="CDD" id="cd06225">
    <property type="entry name" value="HAMP"/>
    <property type="match status" value="1"/>
</dbReference>
<protein>
    <recommendedName>
        <fullName evidence="3">histidine kinase</fullName>
        <ecNumber evidence="3">2.7.13.3</ecNumber>
    </recommendedName>
</protein>
<dbReference type="RefSeq" id="WP_144850402.1">
    <property type="nucleotide sequence ID" value="NZ_VNJI01000027.1"/>
</dbReference>
<evidence type="ECO:0000256" key="4">
    <source>
        <dbReference type="ARBA" id="ARBA00022475"/>
    </source>
</evidence>
<evidence type="ECO:0000256" key="7">
    <source>
        <dbReference type="ARBA" id="ARBA00022692"/>
    </source>
</evidence>
<sequence length="593" mass="66911">MKLRSLFRFKSIHTTIALAFSFLILCTTLILSYNSYRLSADAVTENSLTYTTELIEQVNKNIQTYIGNMESIASLALSSSDLKRYLMLPNPDSEEGRELAGQISGFFQSIVQSRNDIASILFVGQNGTLLSDRAYAQFKPYADITDQEWYKKANEAQGSVVISSSHVQHLFRNDYRWVVSISRQLPAAGSQHPQSGVLLVDLNYNVINDLVKQIMLGKRGYVFILDPSGDLIYHPQQQIIYTRLKSEDITNILNAKTTTLVTGEGQQSKIYTIRTTSFGWKIVGVTFADDMVGNKRKIQFSSALWGLLCLIIALTISIVFSLTITRPIKQLEMHMKKVEKGDFDLRIDSTSTNEIGKLSRTFNLMIGKIKELMHQIVEEQEMKRISELNALQAQIQPHFLYNTLDSIIWMAELGKMSEVVKMTTALAKLLRSSISKGEELVPIAVELEHIGNYLTIQNIRYRRKFTYSIEVDEELLQCKILKIVLQPLVENAIYHGMKHKADCGHIRITGAKVGALVELKVIDDGIGMEPDKVKALLAKWRQQENGKGVGLHNVHQRVQLYFGVPYGLTFESEMDEGTTVTIRIPELSQEASA</sequence>
<evidence type="ECO:0000313" key="18">
    <source>
        <dbReference type="Proteomes" id="UP000317036"/>
    </source>
</evidence>
<dbReference type="GO" id="GO:0005886">
    <property type="term" value="C:plasma membrane"/>
    <property type="evidence" value="ECO:0007669"/>
    <property type="project" value="UniProtKB-SubCell"/>
</dbReference>
<evidence type="ECO:0000256" key="12">
    <source>
        <dbReference type="ARBA" id="ARBA00023012"/>
    </source>
</evidence>
<evidence type="ECO:0000256" key="5">
    <source>
        <dbReference type="ARBA" id="ARBA00022553"/>
    </source>
</evidence>
<evidence type="ECO:0000256" key="6">
    <source>
        <dbReference type="ARBA" id="ARBA00022679"/>
    </source>
</evidence>
<evidence type="ECO:0000256" key="10">
    <source>
        <dbReference type="ARBA" id="ARBA00022840"/>
    </source>
</evidence>
<dbReference type="GO" id="GO:0005524">
    <property type="term" value="F:ATP binding"/>
    <property type="evidence" value="ECO:0007669"/>
    <property type="project" value="UniProtKB-KW"/>
</dbReference>